<protein>
    <submittedName>
        <fullName evidence="4">Gag-Pol polyprotein</fullName>
    </submittedName>
</protein>
<feature type="region of interest" description="Disordered" evidence="2">
    <location>
        <begin position="37"/>
        <end position="57"/>
    </location>
</feature>
<evidence type="ECO:0000313" key="5">
    <source>
        <dbReference type="Proteomes" id="UP000078492"/>
    </source>
</evidence>
<dbReference type="Pfam" id="PF00098">
    <property type="entry name" value="zf-CCHC"/>
    <property type="match status" value="2"/>
</dbReference>
<evidence type="ECO:0000313" key="4">
    <source>
        <dbReference type="EMBL" id="KYN23206.1"/>
    </source>
</evidence>
<reference evidence="4 5" key="1">
    <citation type="submission" date="2015-09" db="EMBL/GenBank/DDBJ databases">
        <title>Trachymyrmex cornetzi WGS genome.</title>
        <authorList>
            <person name="Nygaard S."/>
            <person name="Hu H."/>
            <person name="Boomsma J."/>
            <person name="Zhang G."/>
        </authorList>
    </citation>
    <scope>NUCLEOTIDE SEQUENCE [LARGE SCALE GENOMIC DNA]</scope>
    <source>
        <strain evidence="4">Tcor2-1</strain>
        <tissue evidence="4">Whole body</tissue>
    </source>
</reference>
<dbReference type="Proteomes" id="UP000078492">
    <property type="component" value="Unassembled WGS sequence"/>
</dbReference>
<dbReference type="InterPro" id="IPR001878">
    <property type="entry name" value="Znf_CCHC"/>
</dbReference>
<feature type="domain" description="CCHC-type" evidence="3">
    <location>
        <begin position="6"/>
        <end position="22"/>
    </location>
</feature>
<evidence type="ECO:0000256" key="2">
    <source>
        <dbReference type="SAM" id="MobiDB-lite"/>
    </source>
</evidence>
<keyword evidence="1" id="KW-0862">Zinc</keyword>
<dbReference type="InterPro" id="IPR036875">
    <property type="entry name" value="Znf_CCHC_sf"/>
</dbReference>
<dbReference type="PROSITE" id="PS50158">
    <property type="entry name" value="ZF_CCHC"/>
    <property type="match status" value="2"/>
</dbReference>
<evidence type="ECO:0000259" key="3">
    <source>
        <dbReference type="PROSITE" id="PS50158"/>
    </source>
</evidence>
<evidence type="ECO:0000256" key="1">
    <source>
        <dbReference type="PROSITE-ProRule" id="PRU00047"/>
    </source>
</evidence>
<feature type="domain" description="CCHC-type" evidence="3">
    <location>
        <begin position="30"/>
        <end position="45"/>
    </location>
</feature>
<gene>
    <name evidence="4" type="ORF">ALC57_04383</name>
</gene>
<accession>A0A151JCM8</accession>
<dbReference type="InterPro" id="IPR051714">
    <property type="entry name" value="Znf_CCHC_NABP"/>
</dbReference>
<dbReference type="AlphaFoldDB" id="A0A151JCM8"/>
<dbReference type="STRING" id="471704.A0A151JCM8"/>
<dbReference type="SMART" id="SM00343">
    <property type="entry name" value="ZnF_C2HC"/>
    <property type="match status" value="2"/>
</dbReference>
<dbReference type="SUPFAM" id="SSF57756">
    <property type="entry name" value="Retrovirus zinc finger-like domains"/>
    <property type="match status" value="1"/>
</dbReference>
<dbReference type="EMBL" id="KQ979050">
    <property type="protein sequence ID" value="KYN23206.1"/>
    <property type="molecule type" value="Genomic_DNA"/>
</dbReference>
<dbReference type="PANTHER" id="PTHR23002">
    <property type="entry name" value="ZINC FINGER CCHC DOMAIN CONTAINING PROTEIN"/>
    <property type="match status" value="1"/>
</dbReference>
<feature type="compositionally biased region" description="Basic and acidic residues" evidence="2">
    <location>
        <begin position="39"/>
        <end position="57"/>
    </location>
</feature>
<name>A0A151JCM8_9HYME</name>
<proteinExistence type="predicted"/>
<keyword evidence="1" id="KW-0863">Zinc-finger</keyword>
<dbReference type="GO" id="GO:0008270">
    <property type="term" value="F:zinc ion binding"/>
    <property type="evidence" value="ECO:0007669"/>
    <property type="project" value="UniProtKB-KW"/>
</dbReference>
<keyword evidence="1" id="KW-0479">Metal-binding</keyword>
<dbReference type="Gene3D" id="4.10.60.10">
    <property type="entry name" value="Zinc finger, CCHC-type"/>
    <property type="match status" value="2"/>
</dbReference>
<organism evidence="4 5">
    <name type="scientific">Trachymyrmex cornetzi</name>
    <dbReference type="NCBI Taxonomy" id="471704"/>
    <lineage>
        <taxon>Eukaryota</taxon>
        <taxon>Metazoa</taxon>
        <taxon>Ecdysozoa</taxon>
        <taxon>Arthropoda</taxon>
        <taxon>Hexapoda</taxon>
        <taxon>Insecta</taxon>
        <taxon>Pterygota</taxon>
        <taxon>Neoptera</taxon>
        <taxon>Endopterygota</taxon>
        <taxon>Hymenoptera</taxon>
        <taxon>Apocrita</taxon>
        <taxon>Aculeata</taxon>
        <taxon>Formicoidea</taxon>
        <taxon>Formicidae</taxon>
        <taxon>Myrmicinae</taxon>
        <taxon>Trachymyrmex</taxon>
    </lineage>
</organism>
<sequence>MKREPKCYNCNEMGHIATKCPKPKRGRRACFKCWQTGHQSKDCPSKEVVKNEASKDEGERKAVVNIVNSVINTDSGNFRRKVSYQLKNETEDFSANCELDTLLDTDSPISFMKDIFVPPNLVTPITLDNTRYYGLNNSELTG</sequence>
<dbReference type="GO" id="GO:0003676">
    <property type="term" value="F:nucleic acid binding"/>
    <property type="evidence" value="ECO:0007669"/>
    <property type="project" value="InterPro"/>
</dbReference>
<keyword evidence="5" id="KW-1185">Reference proteome</keyword>